<dbReference type="InParanoid" id="M4B7Q0"/>
<reference evidence="1" key="2">
    <citation type="submission" date="2015-06" db="UniProtKB">
        <authorList>
            <consortium name="EnsemblProtists"/>
        </authorList>
    </citation>
    <scope>IDENTIFICATION</scope>
    <source>
        <strain evidence="1">Emoy2</strain>
    </source>
</reference>
<proteinExistence type="predicted"/>
<protein>
    <submittedName>
        <fullName evidence="1">Uncharacterized protein</fullName>
    </submittedName>
</protein>
<organism evidence="1 2">
    <name type="scientific">Hyaloperonospora arabidopsidis (strain Emoy2)</name>
    <name type="common">Downy mildew agent</name>
    <name type="synonym">Peronospora arabidopsidis</name>
    <dbReference type="NCBI Taxonomy" id="559515"/>
    <lineage>
        <taxon>Eukaryota</taxon>
        <taxon>Sar</taxon>
        <taxon>Stramenopiles</taxon>
        <taxon>Oomycota</taxon>
        <taxon>Peronosporomycetes</taxon>
        <taxon>Peronosporales</taxon>
        <taxon>Peronosporaceae</taxon>
        <taxon>Hyaloperonospora</taxon>
    </lineage>
</organism>
<dbReference type="AlphaFoldDB" id="M4B7Q0"/>
<dbReference type="VEuPathDB" id="FungiDB:HpaG802302"/>
<accession>M4B7Q0</accession>
<dbReference type="HOGENOM" id="CLU_2445460_0_0_1"/>
<dbReference type="EMBL" id="JH597876">
    <property type="status" value="NOT_ANNOTATED_CDS"/>
    <property type="molecule type" value="Genomic_DNA"/>
</dbReference>
<evidence type="ECO:0000313" key="1">
    <source>
        <dbReference type="EnsemblProtists" id="HpaP802302"/>
    </source>
</evidence>
<sequence>MSECIKIEKRTLETFTFYDDGSPQLAAEVGVGRHVDRKHGHVSLNWTGVTKAWEVFTNNMEMFTGNMEMLKRTKGSALGQKMHTIWSAVS</sequence>
<dbReference type="EnsemblProtists" id="HpaT802302">
    <property type="protein sequence ID" value="HpaP802302"/>
    <property type="gene ID" value="HpaG802302"/>
</dbReference>
<name>M4B7Q0_HYAAE</name>
<evidence type="ECO:0000313" key="2">
    <source>
        <dbReference type="Proteomes" id="UP000011713"/>
    </source>
</evidence>
<keyword evidence="2" id="KW-1185">Reference proteome</keyword>
<reference evidence="2" key="1">
    <citation type="journal article" date="2010" name="Science">
        <title>Signatures of adaptation to obligate biotrophy in the Hyaloperonospora arabidopsidis genome.</title>
        <authorList>
            <person name="Baxter L."/>
            <person name="Tripathy S."/>
            <person name="Ishaque N."/>
            <person name="Boot N."/>
            <person name="Cabral A."/>
            <person name="Kemen E."/>
            <person name="Thines M."/>
            <person name="Ah-Fong A."/>
            <person name="Anderson R."/>
            <person name="Badejoko W."/>
            <person name="Bittner-Eddy P."/>
            <person name="Boore J.L."/>
            <person name="Chibucos M.C."/>
            <person name="Coates M."/>
            <person name="Dehal P."/>
            <person name="Delehaunty K."/>
            <person name="Dong S."/>
            <person name="Downton P."/>
            <person name="Dumas B."/>
            <person name="Fabro G."/>
            <person name="Fronick C."/>
            <person name="Fuerstenberg S.I."/>
            <person name="Fulton L."/>
            <person name="Gaulin E."/>
            <person name="Govers F."/>
            <person name="Hughes L."/>
            <person name="Humphray S."/>
            <person name="Jiang R.H."/>
            <person name="Judelson H."/>
            <person name="Kamoun S."/>
            <person name="Kyung K."/>
            <person name="Meijer H."/>
            <person name="Minx P."/>
            <person name="Morris P."/>
            <person name="Nelson J."/>
            <person name="Phuntumart V."/>
            <person name="Qutob D."/>
            <person name="Rehmany A."/>
            <person name="Rougon-Cardoso A."/>
            <person name="Ryden P."/>
            <person name="Torto-Alalibo T."/>
            <person name="Studholme D."/>
            <person name="Wang Y."/>
            <person name="Win J."/>
            <person name="Wood J."/>
            <person name="Clifton S.W."/>
            <person name="Rogers J."/>
            <person name="Van den Ackerveken G."/>
            <person name="Jones J.D."/>
            <person name="McDowell J.M."/>
            <person name="Beynon J."/>
            <person name="Tyler B.M."/>
        </authorList>
    </citation>
    <scope>NUCLEOTIDE SEQUENCE [LARGE SCALE GENOMIC DNA]</scope>
    <source>
        <strain evidence="2">Emoy2</strain>
    </source>
</reference>
<dbReference type="Proteomes" id="UP000011713">
    <property type="component" value="Unassembled WGS sequence"/>
</dbReference>